<gene>
    <name evidence="2" type="ORF">PSTT_02561</name>
</gene>
<accession>A0A2S4VZI9</accession>
<feature type="region of interest" description="Disordered" evidence="1">
    <location>
        <begin position="311"/>
        <end position="332"/>
    </location>
</feature>
<reference evidence="2" key="1">
    <citation type="submission" date="2017-12" db="EMBL/GenBank/DDBJ databases">
        <title>Gene loss provides genomic basis for host adaptation in cereal stripe rust fungi.</title>
        <authorList>
            <person name="Xia C."/>
        </authorList>
    </citation>
    <scope>NUCLEOTIDE SEQUENCE [LARGE SCALE GENOMIC DNA]</scope>
    <source>
        <strain evidence="2">93-210</strain>
    </source>
</reference>
<dbReference type="Proteomes" id="UP000239156">
    <property type="component" value="Unassembled WGS sequence"/>
</dbReference>
<sequence length="394" mass="43512">MAKLSFEAPLGQPSKFWGTAWLVHGWARGPVPGTSPTNSVLSHLPFCDSYFLTTFQILSIPSGPMPASTFTHPAMFSGDFTITEKSVAMSGPYGWFLTPSVLQLGGTTGNKEGRAEVNLMGFTSIENTLKVGCVYTLDGSFIGRKDGSPATLTYDPDFAVKRRAASQELRSRIRISGNAYVRSGEMLKDTPENGGSRLEVVVEFNGYDEQLGRPIYTDNHVPFSLKCVILSKPHLKNTQKLYRCGRMVFVWGKLVGWHDAQHMAVVSIDEVSLPNGYQGSPNRLDLGNPVASSMHTWATQWQHVHVDDDDLSELDENGHSPPPVLADRSDSDCKISIDEKPRLKLRNRRSKRLMARREQLKSGSSRLPKIESTSKATGDKGLLMTSLPPGRVFR</sequence>
<comment type="caution">
    <text evidence="2">The sequence shown here is derived from an EMBL/GenBank/DDBJ whole genome shotgun (WGS) entry which is preliminary data.</text>
</comment>
<keyword evidence="3" id="KW-1185">Reference proteome</keyword>
<proteinExistence type="predicted"/>
<protein>
    <submittedName>
        <fullName evidence="2">Uncharacterized protein</fullName>
    </submittedName>
</protein>
<organism evidence="2 3">
    <name type="scientific">Puccinia striiformis</name>
    <dbReference type="NCBI Taxonomy" id="27350"/>
    <lineage>
        <taxon>Eukaryota</taxon>
        <taxon>Fungi</taxon>
        <taxon>Dikarya</taxon>
        <taxon>Basidiomycota</taxon>
        <taxon>Pucciniomycotina</taxon>
        <taxon>Pucciniomycetes</taxon>
        <taxon>Pucciniales</taxon>
        <taxon>Pucciniaceae</taxon>
        <taxon>Puccinia</taxon>
    </lineage>
</organism>
<dbReference type="VEuPathDB" id="FungiDB:PSTT_02561"/>
<feature type="region of interest" description="Disordered" evidence="1">
    <location>
        <begin position="355"/>
        <end position="394"/>
    </location>
</feature>
<evidence type="ECO:0000256" key="1">
    <source>
        <dbReference type="SAM" id="MobiDB-lite"/>
    </source>
</evidence>
<dbReference type="EMBL" id="PKSL01000015">
    <property type="protein sequence ID" value="POW14919.1"/>
    <property type="molecule type" value="Genomic_DNA"/>
</dbReference>
<evidence type="ECO:0000313" key="2">
    <source>
        <dbReference type="EMBL" id="POW14919.1"/>
    </source>
</evidence>
<dbReference type="AlphaFoldDB" id="A0A2S4VZI9"/>
<feature type="compositionally biased region" description="Polar residues" evidence="1">
    <location>
        <begin position="361"/>
        <end position="376"/>
    </location>
</feature>
<dbReference type="VEuPathDB" id="FungiDB:PSHT_01240"/>
<name>A0A2S4VZI9_9BASI</name>
<evidence type="ECO:0000313" key="3">
    <source>
        <dbReference type="Proteomes" id="UP000239156"/>
    </source>
</evidence>